<dbReference type="FunFam" id="1.10.287.1260:FF:000005">
    <property type="entry name" value="Mechanosensitive ion channel family protein"/>
    <property type="match status" value="1"/>
</dbReference>
<keyword evidence="4 7" id="KW-0812">Transmembrane</keyword>
<accession>I1CZW4</accession>
<feature type="transmembrane region" description="Helical" evidence="7">
    <location>
        <begin position="38"/>
        <end position="59"/>
    </location>
</feature>
<dbReference type="EMBL" id="CM001484">
    <property type="protein sequence ID" value="EIE98238.1"/>
    <property type="molecule type" value="Genomic_DNA"/>
</dbReference>
<dbReference type="InterPro" id="IPR049278">
    <property type="entry name" value="MS_channel_C"/>
</dbReference>
<sequence length="329" mass="36119">MEELLDEPPTCINEVGTWCEQVYRLTGNEWLAASADWLVARPLRILLILLGAFLIRFLIRKLIDRLTRPPADDPDSNGSRVPALLRPLKERVAPEVLGPVALERRRQRAQTIGSVLKSITSFVVFGLAFILILGELGINLAPILASAGIVGVAIGFGAQNLVRDFLSGIFMMLEDQYGVGDVVDVGEAVGTVESVGLRITTVRDLNGTVWYVRNGEVQRVGNFSQGYAVAVVDIPLGYDTDVEKATAVLEQVAEKAAELEAIRPDVLEKPQVLGVENITPEAVQFRLTTKVRPGRQWAVQRALRGEIMRALEREGFDPPLGRFFGPADR</sequence>
<keyword evidence="6 7" id="KW-0472">Membrane</keyword>
<feature type="transmembrane region" description="Helical" evidence="7">
    <location>
        <begin position="114"/>
        <end position="134"/>
    </location>
</feature>
<dbReference type="HOGENOM" id="CLU_037945_8_1_11"/>
<dbReference type="SUPFAM" id="SSF82861">
    <property type="entry name" value="Mechanosensitive channel protein MscS (YggB), transmembrane region"/>
    <property type="match status" value="1"/>
</dbReference>
<evidence type="ECO:0000259" key="8">
    <source>
        <dbReference type="Pfam" id="PF00924"/>
    </source>
</evidence>
<evidence type="ECO:0000256" key="5">
    <source>
        <dbReference type="ARBA" id="ARBA00022989"/>
    </source>
</evidence>
<feature type="domain" description="Mechanosensitive ion channel transmembrane helices 2/3" evidence="10">
    <location>
        <begin position="119"/>
        <end position="159"/>
    </location>
</feature>
<evidence type="ECO:0000256" key="7">
    <source>
        <dbReference type="SAM" id="Phobius"/>
    </source>
</evidence>
<evidence type="ECO:0000256" key="1">
    <source>
        <dbReference type="ARBA" id="ARBA00004651"/>
    </source>
</evidence>
<proteinExistence type="inferred from homology"/>
<feature type="transmembrane region" description="Helical" evidence="7">
    <location>
        <begin position="140"/>
        <end position="162"/>
    </location>
</feature>
<dbReference type="SUPFAM" id="SSF82689">
    <property type="entry name" value="Mechanosensitive channel protein MscS (YggB), C-terminal domain"/>
    <property type="match status" value="1"/>
</dbReference>
<dbReference type="InterPro" id="IPR049142">
    <property type="entry name" value="MS_channel_1st"/>
</dbReference>
<dbReference type="RefSeq" id="WP_005462783.1">
    <property type="nucleotide sequence ID" value="NZ_CM001484.1"/>
</dbReference>
<evidence type="ECO:0000313" key="12">
    <source>
        <dbReference type="Proteomes" id="UP000005087"/>
    </source>
</evidence>
<keyword evidence="5 7" id="KW-1133">Transmembrane helix</keyword>
<evidence type="ECO:0000256" key="3">
    <source>
        <dbReference type="ARBA" id="ARBA00022475"/>
    </source>
</evidence>
<dbReference type="eggNOG" id="COG0668">
    <property type="taxonomic scope" value="Bacteria"/>
</dbReference>
<dbReference type="InterPro" id="IPR010920">
    <property type="entry name" value="LSM_dom_sf"/>
</dbReference>
<dbReference type="InterPro" id="IPR011014">
    <property type="entry name" value="MscS_channel_TM-2"/>
</dbReference>
<dbReference type="GO" id="GO:0008381">
    <property type="term" value="F:mechanosensitive monoatomic ion channel activity"/>
    <property type="evidence" value="ECO:0007669"/>
    <property type="project" value="InterPro"/>
</dbReference>
<evidence type="ECO:0000313" key="11">
    <source>
        <dbReference type="EMBL" id="EIE98238.1"/>
    </source>
</evidence>
<feature type="domain" description="Mechanosensitive ion channel MscS" evidence="8">
    <location>
        <begin position="160"/>
        <end position="224"/>
    </location>
</feature>
<dbReference type="InterPro" id="IPR023408">
    <property type="entry name" value="MscS_beta-dom_sf"/>
</dbReference>
<keyword evidence="3" id="KW-1003">Cell membrane</keyword>
<dbReference type="PANTHER" id="PTHR30460">
    <property type="entry name" value="MODERATE CONDUCTANCE MECHANOSENSITIVE CHANNEL YBIO"/>
    <property type="match status" value="1"/>
</dbReference>
<evidence type="ECO:0000256" key="6">
    <source>
        <dbReference type="ARBA" id="ARBA00023136"/>
    </source>
</evidence>
<dbReference type="Gene3D" id="1.10.287.1260">
    <property type="match status" value="1"/>
</dbReference>
<dbReference type="PANTHER" id="PTHR30460:SF0">
    <property type="entry name" value="MODERATE CONDUCTANCE MECHANOSENSITIVE CHANNEL YBIO"/>
    <property type="match status" value="1"/>
</dbReference>
<dbReference type="OrthoDB" id="4638917at2"/>
<evidence type="ECO:0000256" key="2">
    <source>
        <dbReference type="ARBA" id="ARBA00008017"/>
    </source>
</evidence>
<dbReference type="STRING" id="928724.SacglDRAFT_01310"/>
<dbReference type="Pfam" id="PF21088">
    <property type="entry name" value="MS_channel_1st"/>
    <property type="match status" value="1"/>
</dbReference>
<name>I1CZW4_9PSEU</name>
<reference evidence="12" key="2">
    <citation type="submission" date="2012-01" db="EMBL/GenBank/DDBJ databases">
        <title>Noncontiguous Finished sequence of chromosome of Saccharomonospora glauca K62.</title>
        <authorList>
            <consortium name="US DOE Joint Genome Institute"/>
            <person name="Lucas S."/>
            <person name="Han J."/>
            <person name="Lapidus A."/>
            <person name="Cheng J.-F."/>
            <person name="Goodwin L."/>
            <person name="Pitluck S."/>
            <person name="Peters L."/>
            <person name="Mikhailova N."/>
            <person name="Held B."/>
            <person name="Detter J.C."/>
            <person name="Han C."/>
            <person name="Tapia R."/>
            <person name="Land M."/>
            <person name="Hauser L."/>
            <person name="Kyrpides N."/>
            <person name="Ivanova N."/>
            <person name="Pagani I."/>
            <person name="Brambilla E.-M."/>
            <person name="Klenk H.-P."/>
            <person name="Woyke T."/>
        </authorList>
    </citation>
    <scope>NUCLEOTIDE SEQUENCE [LARGE SCALE GENOMIC DNA]</scope>
    <source>
        <strain evidence="12">K62</strain>
    </source>
</reference>
<dbReference type="AlphaFoldDB" id="I1CZW4"/>
<dbReference type="InterPro" id="IPR045276">
    <property type="entry name" value="YbiO_bact"/>
</dbReference>
<reference evidence="11 12" key="1">
    <citation type="submission" date="2011-09" db="EMBL/GenBank/DDBJ databases">
        <authorList>
            <consortium name="US DOE Joint Genome Institute (JGI-PGF)"/>
            <person name="Lucas S."/>
            <person name="Han J."/>
            <person name="Lapidus A."/>
            <person name="Cheng J.-F."/>
            <person name="Goodwin L."/>
            <person name="Pitluck S."/>
            <person name="Peters L."/>
            <person name="Land M.L."/>
            <person name="Hauser L."/>
            <person name="Brambilla E."/>
            <person name="Klenk H.-P."/>
            <person name="Woyke T.J."/>
        </authorList>
    </citation>
    <scope>NUCLEOTIDE SEQUENCE [LARGE SCALE GENOMIC DNA]</scope>
    <source>
        <strain evidence="11 12">K62</strain>
    </source>
</reference>
<keyword evidence="12" id="KW-1185">Reference proteome</keyword>
<evidence type="ECO:0000259" key="9">
    <source>
        <dbReference type="Pfam" id="PF21082"/>
    </source>
</evidence>
<protein>
    <submittedName>
        <fullName evidence="11">Small-conductance mechanosensitive channel</fullName>
    </submittedName>
</protein>
<evidence type="ECO:0000256" key="4">
    <source>
        <dbReference type="ARBA" id="ARBA00022692"/>
    </source>
</evidence>
<comment type="similarity">
    <text evidence="2">Belongs to the MscS (TC 1.A.23) family.</text>
</comment>
<dbReference type="Proteomes" id="UP000005087">
    <property type="component" value="Chromosome"/>
</dbReference>
<dbReference type="Gene3D" id="3.30.70.100">
    <property type="match status" value="1"/>
</dbReference>
<dbReference type="GO" id="GO:0005886">
    <property type="term" value="C:plasma membrane"/>
    <property type="evidence" value="ECO:0007669"/>
    <property type="project" value="UniProtKB-SubCell"/>
</dbReference>
<evidence type="ECO:0000259" key="10">
    <source>
        <dbReference type="Pfam" id="PF21088"/>
    </source>
</evidence>
<dbReference type="Gene3D" id="2.30.30.60">
    <property type="match status" value="1"/>
</dbReference>
<dbReference type="Pfam" id="PF00924">
    <property type="entry name" value="MS_channel_2nd"/>
    <property type="match status" value="1"/>
</dbReference>
<dbReference type="SUPFAM" id="SSF50182">
    <property type="entry name" value="Sm-like ribonucleoproteins"/>
    <property type="match status" value="1"/>
</dbReference>
<feature type="domain" description="Mechanosensitive ion channel MscS C-terminal" evidence="9">
    <location>
        <begin position="231"/>
        <end position="315"/>
    </location>
</feature>
<organism evidence="11 12">
    <name type="scientific">Saccharomonospora glauca K62</name>
    <dbReference type="NCBI Taxonomy" id="928724"/>
    <lineage>
        <taxon>Bacteria</taxon>
        <taxon>Bacillati</taxon>
        <taxon>Actinomycetota</taxon>
        <taxon>Actinomycetes</taxon>
        <taxon>Pseudonocardiales</taxon>
        <taxon>Pseudonocardiaceae</taxon>
        <taxon>Saccharomonospora</taxon>
    </lineage>
</organism>
<dbReference type="InterPro" id="IPR011066">
    <property type="entry name" value="MscS_channel_C_sf"/>
</dbReference>
<dbReference type="Pfam" id="PF21082">
    <property type="entry name" value="MS_channel_3rd"/>
    <property type="match status" value="1"/>
</dbReference>
<comment type="subcellular location">
    <subcellularLocation>
        <location evidence="1">Cell membrane</location>
        <topology evidence="1">Multi-pass membrane protein</topology>
    </subcellularLocation>
</comment>
<dbReference type="InterPro" id="IPR006685">
    <property type="entry name" value="MscS_channel_2nd"/>
</dbReference>
<gene>
    <name evidence="11" type="ORF">SacglDRAFT_01310</name>
</gene>
<dbReference type="FunFam" id="2.30.30.60:FF:000001">
    <property type="entry name" value="MscS Mechanosensitive ion channel"/>
    <property type="match status" value="1"/>
</dbReference>